<dbReference type="SUPFAM" id="SSF69786">
    <property type="entry name" value="YggU-like"/>
    <property type="match status" value="1"/>
</dbReference>
<dbReference type="Pfam" id="PF02594">
    <property type="entry name" value="DUF167"/>
    <property type="match status" value="1"/>
</dbReference>
<evidence type="ECO:0000256" key="2">
    <source>
        <dbReference type="HAMAP-Rule" id="MF_00634"/>
    </source>
</evidence>
<dbReference type="NCBIfam" id="TIGR00251">
    <property type="entry name" value="DUF167 family protein"/>
    <property type="match status" value="1"/>
</dbReference>
<dbReference type="HAMAP" id="MF_00634">
    <property type="entry name" value="UPF0235"/>
    <property type="match status" value="1"/>
</dbReference>
<sequence length="101" mass="10852">MTDNLLDIRELPDGIAFKVRVQPRASKNMVAGIMGDCLKIKLTSPPVDGAANAACIAFIASILDVAKSSVDITTGQNSRLKVIKVTGIDKKKFFTMLCLDI</sequence>
<dbReference type="EMBL" id="CTRP01000014">
    <property type="protein sequence ID" value="CQR74602.1"/>
    <property type="molecule type" value="Genomic_DNA"/>
</dbReference>
<dbReference type="AlphaFoldDB" id="A0A0U1L4G8"/>
<dbReference type="GO" id="GO:0005737">
    <property type="term" value="C:cytoplasm"/>
    <property type="evidence" value="ECO:0007669"/>
    <property type="project" value="TreeGrafter"/>
</dbReference>
<dbReference type="InterPro" id="IPR036591">
    <property type="entry name" value="YggU-like_sf"/>
</dbReference>
<comment type="similarity">
    <text evidence="1 2">Belongs to the UPF0235 family.</text>
</comment>
<dbReference type="InterPro" id="IPR003746">
    <property type="entry name" value="DUF167"/>
</dbReference>
<dbReference type="PANTHER" id="PTHR13420">
    <property type="entry name" value="UPF0235 PROTEIN C15ORF40"/>
    <property type="match status" value="1"/>
</dbReference>
<protein>
    <recommendedName>
        <fullName evidence="2">UPF0235 protein SpAn4DRAFT_1064</fullName>
    </recommendedName>
</protein>
<dbReference type="PANTHER" id="PTHR13420:SF7">
    <property type="entry name" value="UPF0235 PROTEIN C15ORF40"/>
    <property type="match status" value="1"/>
</dbReference>
<dbReference type="RefSeq" id="WP_021170588.1">
    <property type="nucleotide sequence ID" value="NZ_CTRP01000014.1"/>
</dbReference>
<evidence type="ECO:0000313" key="4">
    <source>
        <dbReference type="Proteomes" id="UP000049855"/>
    </source>
</evidence>
<evidence type="ECO:0000256" key="1">
    <source>
        <dbReference type="ARBA" id="ARBA00010364"/>
    </source>
</evidence>
<gene>
    <name evidence="3" type="ORF">SpAn4DRAFT_1064</name>
</gene>
<keyword evidence="4" id="KW-1185">Reference proteome</keyword>
<accession>A0A0U1L4G8</accession>
<name>A0A0U1L4G8_9FIRM</name>
<dbReference type="Proteomes" id="UP000049855">
    <property type="component" value="Unassembled WGS sequence"/>
</dbReference>
<organism evidence="3 4">
    <name type="scientific">Sporomusa ovata</name>
    <dbReference type="NCBI Taxonomy" id="2378"/>
    <lineage>
        <taxon>Bacteria</taxon>
        <taxon>Bacillati</taxon>
        <taxon>Bacillota</taxon>
        <taxon>Negativicutes</taxon>
        <taxon>Selenomonadales</taxon>
        <taxon>Sporomusaceae</taxon>
        <taxon>Sporomusa</taxon>
    </lineage>
</organism>
<evidence type="ECO:0000313" key="3">
    <source>
        <dbReference type="EMBL" id="CQR74602.1"/>
    </source>
</evidence>
<dbReference type="Gene3D" id="3.30.1200.10">
    <property type="entry name" value="YggU-like"/>
    <property type="match status" value="1"/>
</dbReference>
<reference evidence="4" key="1">
    <citation type="submission" date="2015-03" db="EMBL/GenBank/DDBJ databases">
        <authorList>
            <person name="Nijsse Bart"/>
        </authorList>
    </citation>
    <scope>NUCLEOTIDE SEQUENCE [LARGE SCALE GENOMIC DNA]</scope>
</reference>
<dbReference type="SMART" id="SM01152">
    <property type="entry name" value="DUF167"/>
    <property type="match status" value="1"/>
</dbReference>
<proteinExistence type="inferred from homology"/>